<dbReference type="GO" id="GO:0033539">
    <property type="term" value="P:fatty acid beta-oxidation using acyl-CoA dehydrogenase"/>
    <property type="evidence" value="ECO:0007669"/>
    <property type="project" value="TreeGrafter"/>
</dbReference>
<reference evidence="2 3" key="1">
    <citation type="journal article" date="2016" name="Front. Microbiol.">
        <title>Genomic Resource of Rice Seed Associated Bacteria.</title>
        <authorList>
            <person name="Midha S."/>
            <person name="Bansal K."/>
            <person name="Sharma S."/>
            <person name="Kumar N."/>
            <person name="Patil P.P."/>
            <person name="Chaudhry V."/>
            <person name="Patil P.B."/>
        </authorList>
    </citation>
    <scope>NUCLEOTIDE SEQUENCE [LARGE SCALE GENOMIC DNA]</scope>
    <source>
        <strain evidence="2 3">NS331</strain>
    </source>
</reference>
<dbReference type="GO" id="GO:0003995">
    <property type="term" value="F:acyl-CoA dehydrogenase activity"/>
    <property type="evidence" value="ECO:0007669"/>
    <property type="project" value="TreeGrafter"/>
</dbReference>
<dbReference type="PANTHER" id="PTHR48083:SF37">
    <property type="entry name" value="DEHYDROGENASE, PUTATIVE-RELATED"/>
    <property type="match status" value="1"/>
</dbReference>
<protein>
    <submittedName>
        <fullName evidence="2">Acyl-CoA dehydrogenase</fullName>
    </submittedName>
</protein>
<dbReference type="Gene3D" id="2.40.110.10">
    <property type="entry name" value="Butyryl-CoA Dehydrogenase, subunit A, domain 2"/>
    <property type="match status" value="1"/>
</dbReference>
<dbReference type="PATRIC" id="fig|433924.3.peg.5133"/>
<gene>
    <name evidence="2" type="ORF">NS331_14835</name>
</gene>
<keyword evidence="3" id="KW-1185">Reference proteome</keyword>
<dbReference type="InterPro" id="IPR009100">
    <property type="entry name" value="AcylCoA_DH/oxidase_NM_dom_sf"/>
</dbReference>
<dbReference type="Proteomes" id="UP000072741">
    <property type="component" value="Unassembled WGS sequence"/>
</dbReference>
<proteinExistence type="predicted"/>
<evidence type="ECO:0000313" key="3">
    <source>
        <dbReference type="Proteomes" id="UP000072741"/>
    </source>
</evidence>
<name>A0A147GS10_9BURK</name>
<evidence type="ECO:0000313" key="2">
    <source>
        <dbReference type="EMBL" id="KTT19310.1"/>
    </source>
</evidence>
<sequence length="340" mass="35392">MAQQPAGVLDALAEEAGGALALRHLVAAGIDQLPLPGHGSTLLRWQWLAAVAAVDLNLAKLYEGHTDALAILDELHGPAPAEGSLWGTWCAEPPSARLRFERTGGDALRLHGPKAWCSGATHVTHAVVSGWYDDGQPGLAVVTLHAPGVTISNRHWHAVGMGPSDTGQVDFDATPALALGQPGDYVARAGFWHGGAGIAACWWGGASAIARAMRRRFAAGKPDAHQLAHLGAAESLLCACASLLRECASWIDTHPTANAQATALRARLVVEHAVGEIVQHAGRALGAGPLCADAHFARLMADLPVFVRQSHAERDQAELGRLALAHGTTAPAAFGGWCAL</sequence>
<dbReference type="SUPFAM" id="SSF56645">
    <property type="entry name" value="Acyl-CoA dehydrogenase NM domain-like"/>
    <property type="match status" value="1"/>
</dbReference>
<keyword evidence="1" id="KW-0560">Oxidoreductase</keyword>
<dbReference type="AlphaFoldDB" id="A0A147GS10"/>
<evidence type="ECO:0000256" key="1">
    <source>
        <dbReference type="ARBA" id="ARBA00023002"/>
    </source>
</evidence>
<comment type="caution">
    <text evidence="2">The sequence shown here is derived from an EMBL/GenBank/DDBJ whole genome shotgun (WGS) entry which is preliminary data.</text>
</comment>
<dbReference type="GO" id="GO:0005737">
    <property type="term" value="C:cytoplasm"/>
    <property type="evidence" value="ECO:0007669"/>
    <property type="project" value="TreeGrafter"/>
</dbReference>
<organism evidence="2 3">
    <name type="scientific">Pseudacidovorax intermedius</name>
    <dbReference type="NCBI Taxonomy" id="433924"/>
    <lineage>
        <taxon>Bacteria</taxon>
        <taxon>Pseudomonadati</taxon>
        <taxon>Pseudomonadota</taxon>
        <taxon>Betaproteobacteria</taxon>
        <taxon>Burkholderiales</taxon>
        <taxon>Comamonadaceae</taxon>
        <taxon>Pseudacidovorax</taxon>
    </lineage>
</organism>
<dbReference type="InterPro" id="IPR050741">
    <property type="entry name" value="Acyl-CoA_dehydrogenase"/>
</dbReference>
<dbReference type="InterPro" id="IPR046373">
    <property type="entry name" value="Acyl-CoA_Oxase/DH_mid-dom_sf"/>
</dbReference>
<dbReference type="PANTHER" id="PTHR48083">
    <property type="entry name" value="MEDIUM-CHAIN SPECIFIC ACYL-COA DEHYDROGENASE, MITOCHONDRIAL-RELATED"/>
    <property type="match status" value="1"/>
</dbReference>
<dbReference type="EMBL" id="LDSL01000094">
    <property type="protein sequence ID" value="KTT19310.1"/>
    <property type="molecule type" value="Genomic_DNA"/>
</dbReference>
<accession>A0A147GS10</accession>
<dbReference type="OrthoDB" id="107064at2"/>